<dbReference type="Pfam" id="PF23265">
    <property type="entry name" value="Ig-like_KY"/>
    <property type="match status" value="1"/>
</dbReference>
<dbReference type="InterPro" id="IPR038765">
    <property type="entry name" value="Papain-like_cys_pep_sf"/>
</dbReference>
<evidence type="ECO:0000259" key="1">
    <source>
        <dbReference type="SMART" id="SM00460"/>
    </source>
</evidence>
<dbReference type="EMBL" id="CAJNOG010000893">
    <property type="protein sequence ID" value="CAF1378662.1"/>
    <property type="molecule type" value="Genomic_DNA"/>
</dbReference>
<comment type="caution">
    <text evidence="2">The sequence shown here is derived from an EMBL/GenBank/DDBJ whole genome shotgun (WGS) entry which is preliminary data.</text>
</comment>
<proteinExistence type="predicted"/>
<dbReference type="InterPro" id="IPR056564">
    <property type="entry name" value="Ig-like_KY"/>
</dbReference>
<sequence>MGCRQSNIVHPINKFKKQGTKDEDSTVDDTTTTQSNTYLNDDIIISKFLNVKDRINIQVADSQAFNKSFIHQRQQAVNNTSYRKTIESWKPNSLQQLVQMIKSLSNGKPIIDRHWIIFYWIAHNIEYDTVALFTKNYADQSAEGVFRTKKGVCAGYGNIYKYLCDQLQMPCEVVSGYAKGYGFDNRKGAPIETDHAWNAVEIDGHWYLIESTWGAGHLNDKKAFERELKSYYFLARPNEMIYDHLPEDEKWQLLERSIKMDEYMQMPKFYPPYFELNLELINPCNQAHVDFLPDRAYALVVIHAPDDVQLSCGIEYNNIKIKNGSLAQFNNEKKLWQLLFAPERTGQHELNVFGKRTSDTESSSTVVVKFNLDVTKIRRPMKFPTIYTQFETTKCQIYTPLDGILKKGSVVPIHCVIPNALEVSLKVDSEWITNEGYTNPVLQRQLNVGSKEITIYVKYQEGLSYTGLVKYTVE</sequence>
<dbReference type="Pfam" id="PF01841">
    <property type="entry name" value="Transglut_core"/>
    <property type="match status" value="1"/>
</dbReference>
<reference evidence="2" key="1">
    <citation type="submission" date="2021-02" db="EMBL/GenBank/DDBJ databases">
        <authorList>
            <person name="Nowell W R."/>
        </authorList>
    </citation>
    <scope>NUCLEOTIDE SEQUENCE</scope>
</reference>
<dbReference type="InterPro" id="IPR002931">
    <property type="entry name" value="Transglutaminase-like"/>
</dbReference>
<dbReference type="InterPro" id="IPR052557">
    <property type="entry name" value="CAP/Cytokinesis_protein"/>
</dbReference>
<evidence type="ECO:0000313" key="2">
    <source>
        <dbReference type="EMBL" id="CAF1378662.1"/>
    </source>
</evidence>
<dbReference type="Proteomes" id="UP000663845">
    <property type="component" value="Unassembled WGS sequence"/>
</dbReference>
<organism evidence="2 3">
    <name type="scientific">Adineta steineri</name>
    <dbReference type="NCBI Taxonomy" id="433720"/>
    <lineage>
        <taxon>Eukaryota</taxon>
        <taxon>Metazoa</taxon>
        <taxon>Spiralia</taxon>
        <taxon>Gnathifera</taxon>
        <taxon>Rotifera</taxon>
        <taxon>Eurotatoria</taxon>
        <taxon>Bdelloidea</taxon>
        <taxon>Adinetida</taxon>
        <taxon>Adinetidae</taxon>
        <taxon>Adineta</taxon>
    </lineage>
</organism>
<dbReference type="GO" id="GO:0005737">
    <property type="term" value="C:cytoplasm"/>
    <property type="evidence" value="ECO:0007669"/>
    <property type="project" value="TreeGrafter"/>
</dbReference>
<gene>
    <name evidence="2" type="ORF">JYZ213_LOCUS36534</name>
</gene>
<dbReference type="PANTHER" id="PTHR46333:SF2">
    <property type="entry name" value="CYTOKINESIS PROTEIN 3"/>
    <property type="match status" value="1"/>
</dbReference>
<feature type="domain" description="Transglutaminase-like" evidence="1">
    <location>
        <begin position="145"/>
        <end position="213"/>
    </location>
</feature>
<protein>
    <recommendedName>
        <fullName evidence="1">Transglutaminase-like domain-containing protein</fullName>
    </recommendedName>
</protein>
<dbReference type="SMART" id="SM00460">
    <property type="entry name" value="TGc"/>
    <property type="match status" value="1"/>
</dbReference>
<dbReference type="SUPFAM" id="SSF54001">
    <property type="entry name" value="Cysteine proteinases"/>
    <property type="match status" value="1"/>
</dbReference>
<name>A0A815JG67_9BILA</name>
<accession>A0A815JG67</accession>
<dbReference type="AlphaFoldDB" id="A0A815JG67"/>
<dbReference type="Gene3D" id="3.10.620.30">
    <property type="match status" value="1"/>
</dbReference>
<evidence type="ECO:0000313" key="3">
    <source>
        <dbReference type="Proteomes" id="UP000663845"/>
    </source>
</evidence>
<dbReference type="PANTHER" id="PTHR46333">
    <property type="entry name" value="CYTOKINESIS PROTEIN 3"/>
    <property type="match status" value="1"/>
</dbReference>